<keyword evidence="1" id="KW-0548">Nucleotidyltransferase</keyword>
<keyword evidence="1" id="KW-0808">Transferase</keyword>
<evidence type="ECO:0000313" key="2">
    <source>
        <dbReference type="Proteomes" id="UP001180973"/>
    </source>
</evidence>
<dbReference type="GO" id="GO:0016779">
    <property type="term" value="F:nucleotidyltransferase activity"/>
    <property type="evidence" value="ECO:0007669"/>
    <property type="project" value="UniProtKB-KW"/>
</dbReference>
<dbReference type="EMBL" id="JAVRFL010000001">
    <property type="protein sequence ID" value="MDT0527679.1"/>
    <property type="molecule type" value="Genomic_DNA"/>
</dbReference>
<reference evidence="1" key="1">
    <citation type="submission" date="2023-09" db="EMBL/GenBank/DDBJ databases">
        <title>30 novel species of actinomycetes from the DSMZ collection.</title>
        <authorList>
            <person name="Nouioui I."/>
        </authorList>
    </citation>
    <scope>NUCLEOTIDE SEQUENCE</scope>
    <source>
        <strain evidence="1">DSM 115977</strain>
    </source>
</reference>
<gene>
    <name evidence="1" type="ORF">RM555_01605</name>
</gene>
<protein>
    <submittedName>
        <fullName evidence="1">Aminoglycoside adenylyltransferase</fullName>
    </submittedName>
</protein>
<proteinExistence type="predicted"/>
<dbReference type="Pfam" id="PF10706">
    <property type="entry name" value="Aminoglyc_resit"/>
    <property type="match status" value="1"/>
</dbReference>
<accession>A0ABU2WPW7</accession>
<comment type="caution">
    <text evidence="1">The sequence shown here is derived from an EMBL/GenBank/DDBJ whole genome shotgun (WGS) entry which is preliminary data.</text>
</comment>
<evidence type="ECO:0000313" key="1">
    <source>
        <dbReference type="EMBL" id="MDT0527679.1"/>
    </source>
</evidence>
<dbReference type="Proteomes" id="UP001180973">
    <property type="component" value="Unassembled WGS sequence"/>
</dbReference>
<dbReference type="InterPro" id="IPR019646">
    <property type="entry name" value="Aminoglyc_AdlTrfase"/>
</dbReference>
<sequence length="181" mass="19427">MTADTDAHEVHAVLAALTAAGCRAWIGGGWGVDALVGHQTRAHRDLDLAIAAEQEAAALGALGRLGYVVETDWRPVRVEVVADGRGRVDLHPLTFDEAGDGHQAGLDGGTFRWPKGCFTTGTIAGRRVDCISVTQQLLFHSGYEPRDVDRADLAWLHRLAGEAVRPVSGSASRSRRRRGSR</sequence>
<dbReference type="Gene3D" id="3.30.460.40">
    <property type="match status" value="1"/>
</dbReference>
<keyword evidence="2" id="KW-1185">Reference proteome</keyword>
<name>A0ABU2WPW7_9ACTN</name>
<organism evidence="1 2">
    <name type="scientific">Micromonospora reichwaldensis</name>
    <dbReference type="NCBI Taxonomy" id="3075516"/>
    <lineage>
        <taxon>Bacteria</taxon>
        <taxon>Bacillati</taxon>
        <taxon>Actinomycetota</taxon>
        <taxon>Actinomycetes</taxon>
        <taxon>Micromonosporales</taxon>
        <taxon>Micromonosporaceae</taxon>
        <taxon>Micromonospora</taxon>
    </lineage>
</organism>
<dbReference type="RefSeq" id="WP_311410054.1">
    <property type="nucleotide sequence ID" value="NZ_JAVRFL010000001.1"/>
</dbReference>